<dbReference type="InterPro" id="IPR032675">
    <property type="entry name" value="LRR_dom_sf"/>
</dbReference>
<dbReference type="PANTHER" id="PTHR13318:SF259">
    <property type="entry name" value="F-BOX DOMAIN-CONTAINING PROTEIN"/>
    <property type="match status" value="1"/>
</dbReference>
<dbReference type="Gene3D" id="3.80.10.10">
    <property type="entry name" value="Ribonuclease Inhibitor"/>
    <property type="match status" value="2"/>
</dbReference>
<comment type="caution">
    <text evidence="1">The sequence shown here is derived from an EMBL/GenBank/DDBJ whole genome shotgun (WGS) entry which is preliminary data.</text>
</comment>
<dbReference type="AlphaFoldDB" id="A0A368KN93"/>
<dbReference type="GO" id="GO:0031146">
    <property type="term" value="P:SCF-dependent proteasomal ubiquitin-dependent protein catabolic process"/>
    <property type="evidence" value="ECO:0007669"/>
    <property type="project" value="TreeGrafter"/>
</dbReference>
<organism evidence="1 2">
    <name type="scientific">Bremerella cremea</name>
    <dbReference type="NCBI Taxonomy" id="1031537"/>
    <lineage>
        <taxon>Bacteria</taxon>
        <taxon>Pseudomonadati</taxon>
        <taxon>Planctomycetota</taxon>
        <taxon>Planctomycetia</taxon>
        <taxon>Pirellulales</taxon>
        <taxon>Pirellulaceae</taxon>
        <taxon>Bremerella</taxon>
    </lineage>
</organism>
<evidence type="ECO:0008006" key="3">
    <source>
        <dbReference type="Google" id="ProtNLM"/>
    </source>
</evidence>
<accession>A0A368KN93</accession>
<dbReference type="GO" id="GO:0019005">
    <property type="term" value="C:SCF ubiquitin ligase complex"/>
    <property type="evidence" value="ECO:0007669"/>
    <property type="project" value="TreeGrafter"/>
</dbReference>
<reference evidence="1 2" key="1">
    <citation type="submission" date="2018-07" db="EMBL/GenBank/DDBJ databases">
        <title>Comparative genomes isolates from brazilian mangrove.</title>
        <authorList>
            <person name="De Araujo J.E."/>
            <person name="Taketani R.G."/>
            <person name="Silva M.C.P."/>
            <person name="Lourenco M.V."/>
            <person name="Oliveira V.M."/>
            <person name="Andreote F.D."/>
        </authorList>
    </citation>
    <scope>NUCLEOTIDE SEQUENCE [LARGE SCALE GENOMIC DNA]</scope>
    <source>
        <strain evidence="1 2">HEX PRIS-MGV</strain>
    </source>
</reference>
<dbReference type="Proteomes" id="UP000253562">
    <property type="component" value="Unassembled WGS sequence"/>
</dbReference>
<dbReference type="SUPFAM" id="SSF52058">
    <property type="entry name" value="L domain-like"/>
    <property type="match status" value="1"/>
</dbReference>
<proteinExistence type="predicted"/>
<dbReference type="EMBL" id="QPEX01000034">
    <property type="protein sequence ID" value="RCS44676.1"/>
    <property type="molecule type" value="Genomic_DNA"/>
</dbReference>
<name>A0A368KN93_9BACT</name>
<dbReference type="OrthoDB" id="272105at2"/>
<evidence type="ECO:0000313" key="1">
    <source>
        <dbReference type="EMBL" id="RCS44676.1"/>
    </source>
</evidence>
<gene>
    <name evidence="1" type="ORF">DTL42_17285</name>
</gene>
<dbReference type="RefSeq" id="WP_114370251.1">
    <property type="nucleotide sequence ID" value="NZ_QPEX01000034.1"/>
</dbReference>
<dbReference type="SMART" id="SM00367">
    <property type="entry name" value="LRR_CC"/>
    <property type="match status" value="4"/>
</dbReference>
<sequence>MPRFLRQFGLRTLLLFCLLVAIVFGLLRWQMDGIHRQHAVAKELLEKGASIEWKTSGLRWVRDWVGDYYFTQVVAIHLQEKKLHDADLQVLEDLPALERLYLAGNPLITDATIGHLQGLKHLRRLALCATGITDDGLTKLATLQELEALDIKHTQVTQAGLSRLAPLPNLEELYHRFEFTDEGLAAVAQLPVVHFRELQVQELSEQGFALLPKIRFSGITLQSPQVPDWPRFLYHHPTMGQIVLSDAAITDEQAKQLIKTNDLYKVILTNVPVSDQVLPALAALGNWLSVHVKGTKISANGFLTHFGDRKPLKISISEESISMSSMGLPSLYLSYTGPVPLDDIPGLAHLSDADYLSVSSKKVAIDLSHLPSLPSLSGCYFDAPLNDTALAGLSHQPSLGTIAVKTVGDQFTPNGLRALKGCPCLETLLLDAEVPLTDKHLAAISACKQLQSLAIVSHGEITPQGIAYLADLPQLTELSIGFKEQPDGEVLAEIAKLKKLETLKITESIIKDENIPSLMEMTHLKELIVFRARMSAAGKERLRLALPGVLVEVYDQLKPRFPL</sequence>
<evidence type="ECO:0000313" key="2">
    <source>
        <dbReference type="Proteomes" id="UP000253562"/>
    </source>
</evidence>
<dbReference type="PANTHER" id="PTHR13318">
    <property type="entry name" value="PARTNER OF PAIRED, ISOFORM B-RELATED"/>
    <property type="match status" value="1"/>
</dbReference>
<protein>
    <recommendedName>
        <fullName evidence="3">Leucine Rich repeats (2 copies)</fullName>
    </recommendedName>
</protein>
<dbReference type="InterPro" id="IPR006553">
    <property type="entry name" value="Leu-rich_rpt_Cys-con_subtyp"/>
</dbReference>